<dbReference type="AlphaFoldDB" id="A0A316AGZ7"/>
<gene>
    <name evidence="1" type="ORF">CLV98_10931</name>
</gene>
<name>A0A316AGZ7_9BACT</name>
<evidence type="ECO:0000313" key="2">
    <source>
        <dbReference type="Proteomes" id="UP000245880"/>
    </source>
</evidence>
<reference evidence="1 2" key="1">
    <citation type="submission" date="2018-03" db="EMBL/GenBank/DDBJ databases">
        <title>Genomic Encyclopedia of Archaeal and Bacterial Type Strains, Phase II (KMG-II): from individual species to whole genera.</title>
        <authorList>
            <person name="Goeker M."/>
        </authorList>
    </citation>
    <scope>NUCLEOTIDE SEQUENCE [LARGE SCALE GENOMIC DNA]</scope>
    <source>
        <strain evidence="1 2">DSM 100346</strain>
    </source>
</reference>
<protein>
    <submittedName>
        <fullName evidence="1">Uncharacterized protein</fullName>
    </submittedName>
</protein>
<organism evidence="1 2">
    <name type="scientific">Dyadobacter jejuensis</name>
    <dbReference type="NCBI Taxonomy" id="1082580"/>
    <lineage>
        <taxon>Bacteria</taxon>
        <taxon>Pseudomonadati</taxon>
        <taxon>Bacteroidota</taxon>
        <taxon>Cytophagia</taxon>
        <taxon>Cytophagales</taxon>
        <taxon>Spirosomataceae</taxon>
        <taxon>Dyadobacter</taxon>
    </lineage>
</organism>
<keyword evidence="2" id="KW-1185">Reference proteome</keyword>
<dbReference type="Proteomes" id="UP000245880">
    <property type="component" value="Unassembled WGS sequence"/>
</dbReference>
<proteinExistence type="predicted"/>
<comment type="caution">
    <text evidence="1">The sequence shown here is derived from an EMBL/GenBank/DDBJ whole genome shotgun (WGS) entry which is preliminary data.</text>
</comment>
<evidence type="ECO:0000313" key="1">
    <source>
        <dbReference type="EMBL" id="PWJ56922.1"/>
    </source>
</evidence>
<dbReference type="EMBL" id="QGDT01000009">
    <property type="protein sequence ID" value="PWJ56922.1"/>
    <property type="molecule type" value="Genomic_DNA"/>
</dbReference>
<sequence>MLPLFIDYFYKNNTIVNVLIVTKQNSTSNKKNELNY</sequence>
<accession>A0A316AGZ7</accession>